<organism evidence="2 3">
    <name type="scientific">Vreelandella sulfidaeris</name>
    <dbReference type="NCBI Taxonomy" id="115553"/>
    <lineage>
        <taxon>Bacteria</taxon>
        <taxon>Pseudomonadati</taxon>
        <taxon>Pseudomonadota</taxon>
        <taxon>Gammaproteobacteria</taxon>
        <taxon>Oceanospirillales</taxon>
        <taxon>Halomonadaceae</taxon>
        <taxon>Vreelandella</taxon>
    </lineage>
</organism>
<evidence type="ECO:0000256" key="1">
    <source>
        <dbReference type="SAM" id="MobiDB-lite"/>
    </source>
</evidence>
<evidence type="ECO:0008006" key="4">
    <source>
        <dbReference type="Google" id="ProtNLM"/>
    </source>
</evidence>
<dbReference type="KEGG" id="hsr:HSBAA_43330"/>
<evidence type="ECO:0000313" key="3">
    <source>
        <dbReference type="Proteomes" id="UP000320231"/>
    </source>
</evidence>
<dbReference type="EMBL" id="AP019514">
    <property type="protein sequence ID" value="BBI63027.1"/>
    <property type="molecule type" value="Genomic_DNA"/>
</dbReference>
<dbReference type="Proteomes" id="UP000320231">
    <property type="component" value="Chromosome"/>
</dbReference>
<sequence length="106" mass="10909">MTAEPEFNENDAVVGQTVATFTASDEEDGVLTAGDGDVTFTPGTNDDGYYAFDGENVVLTQDGIDAINAGTELPRSASLPPTAPASLPMTATPRATSPRTTARPST</sequence>
<protein>
    <recommendedName>
        <fullName evidence="4">RapA2 cadherin-like domain-containing protein</fullName>
    </recommendedName>
</protein>
<dbReference type="AlphaFoldDB" id="A0A455UBQ2"/>
<feature type="region of interest" description="Disordered" evidence="1">
    <location>
        <begin position="71"/>
        <end position="106"/>
    </location>
</feature>
<feature type="compositionally biased region" description="Low complexity" evidence="1">
    <location>
        <begin position="73"/>
        <end position="106"/>
    </location>
</feature>
<proteinExistence type="predicted"/>
<reference evidence="2 3" key="1">
    <citation type="journal article" date="2019" name="Microbiol. Resour. Announc.">
        <title>Complete Genome Sequence of Halomonas sulfidaeris Strain Esulfide1 Isolated from a Metal Sulfide Rock at a Depth of 2,200 Meters, Obtained Using Nanopore Sequencing.</title>
        <authorList>
            <person name="Saito M."/>
            <person name="Nishigata A."/>
            <person name="Galipon J."/>
            <person name="Arakawa K."/>
        </authorList>
    </citation>
    <scope>NUCLEOTIDE SEQUENCE [LARGE SCALE GENOMIC DNA]</scope>
    <source>
        <strain evidence="2 3">ATCC BAA-803</strain>
    </source>
</reference>
<evidence type="ECO:0000313" key="2">
    <source>
        <dbReference type="EMBL" id="BBI63027.1"/>
    </source>
</evidence>
<gene>
    <name evidence="2" type="ORF">HSBAA_43330</name>
</gene>
<name>A0A455UBQ2_9GAMM</name>
<accession>A0A455UBQ2</accession>